<evidence type="ECO:0000256" key="3">
    <source>
        <dbReference type="ARBA" id="ARBA00017551"/>
    </source>
</evidence>
<dbReference type="EMBL" id="LWCA01000023">
    <property type="protein sequence ID" value="OAF71795.1"/>
    <property type="molecule type" value="Genomic_DNA"/>
</dbReference>
<proteinExistence type="inferred from homology"/>
<gene>
    <name evidence="5" type="ORF">A3Q56_00415</name>
</gene>
<dbReference type="PANTHER" id="PTHR21250">
    <property type="entry name" value="PRE-RRNA-PROCESSING PROTEIN TSR2 HOMOLOG"/>
    <property type="match status" value="1"/>
</dbReference>
<dbReference type="GO" id="GO:0006364">
    <property type="term" value="P:rRNA processing"/>
    <property type="evidence" value="ECO:0007669"/>
    <property type="project" value="UniProtKB-KW"/>
</dbReference>
<evidence type="ECO:0000256" key="2">
    <source>
        <dbReference type="ARBA" id="ARBA00006524"/>
    </source>
</evidence>
<protein>
    <recommendedName>
        <fullName evidence="3">Pre-rRNA-processing protein TSR2 homolog</fullName>
    </recommendedName>
</protein>
<organism evidence="5 6">
    <name type="scientific">Intoshia linei</name>
    <dbReference type="NCBI Taxonomy" id="1819745"/>
    <lineage>
        <taxon>Eukaryota</taxon>
        <taxon>Metazoa</taxon>
        <taxon>Spiralia</taxon>
        <taxon>Lophotrochozoa</taxon>
        <taxon>Mesozoa</taxon>
        <taxon>Orthonectida</taxon>
        <taxon>Rhopaluridae</taxon>
        <taxon>Intoshia</taxon>
    </lineage>
</organism>
<evidence type="ECO:0000256" key="1">
    <source>
        <dbReference type="ARBA" id="ARBA00002210"/>
    </source>
</evidence>
<reference evidence="5 6" key="1">
    <citation type="submission" date="2016-04" db="EMBL/GenBank/DDBJ databases">
        <title>The genome of Intoshia linei affirms orthonectids as highly simplified spiralians.</title>
        <authorList>
            <person name="Mikhailov K.V."/>
            <person name="Slusarev G.S."/>
            <person name="Nikitin M.A."/>
            <person name="Logacheva M.D."/>
            <person name="Penin A."/>
            <person name="Aleoshin V."/>
            <person name="Panchin Y.V."/>
        </authorList>
    </citation>
    <scope>NUCLEOTIDE SEQUENCE [LARGE SCALE GENOMIC DNA]</scope>
    <source>
        <strain evidence="5">Intl2013</strain>
        <tissue evidence="5">Whole animal</tissue>
    </source>
</reference>
<dbReference type="OrthoDB" id="263560at2759"/>
<dbReference type="AlphaFoldDB" id="A0A177BC82"/>
<accession>A0A177BC82</accession>
<comment type="function">
    <text evidence="1">May be involved in 20S pre-rRNA processing.</text>
</comment>
<dbReference type="Proteomes" id="UP000078046">
    <property type="component" value="Unassembled WGS sequence"/>
</dbReference>
<sequence length="140" mass="16301">MDFSIIVTKIFSSWSTLQFLKKNSEHPHVNEICEWLISVVVDWFKMNDDIQNYELSSFIQEILDNELNVYIDDGSLNLISSTLCECYRNLSNQKLEPITVLLEKLDITKTSYTITPFETTKINSTKPEKQIDEDGWILNS</sequence>
<evidence type="ECO:0000313" key="6">
    <source>
        <dbReference type="Proteomes" id="UP000078046"/>
    </source>
</evidence>
<evidence type="ECO:0000313" key="5">
    <source>
        <dbReference type="EMBL" id="OAF71795.1"/>
    </source>
</evidence>
<dbReference type="InterPro" id="IPR019398">
    <property type="entry name" value="Pre-rRNA_process_TSR2"/>
</dbReference>
<dbReference type="Pfam" id="PF10273">
    <property type="entry name" value="WGG"/>
    <property type="match status" value="1"/>
</dbReference>
<evidence type="ECO:0000256" key="4">
    <source>
        <dbReference type="ARBA" id="ARBA00022552"/>
    </source>
</evidence>
<keyword evidence="6" id="KW-1185">Reference proteome</keyword>
<comment type="similarity">
    <text evidence="2">Belongs to the TSR2 family.</text>
</comment>
<keyword evidence="4" id="KW-0698">rRNA processing</keyword>
<comment type="caution">
    <text evidence="5">The sequence shown here is derived from an EMBL/GenBank/DDBJ whole genome shotgun (WGS) entry which is preliminary data.</text>
</comment>
<name>A0A177BC82_9BILA</name>